<reference evidence="2 3" key="1">
    <citation type="journal article" date="2019" name="Commun. Biol.">
        <title>The bagworm genome reveals a unique fibroin gene that provides high tensile strength.</title>
        <authorList>
            <person name="Kono N."/>
            <person name="Nakamura H."/>
            <person name="Ohtoshi R."/>
            <person name="Tomita M."/>
            <person name="Numata K."/>
            <person name="Arakawa K."/>
        </authorList>
    </citation>
    <scope>NUCLEOTIDE SEQUENCE [LARGE SCALE GENOMIC DNA]</scope>
</reference>
<gene>
    <name evidence="2" type="ORF">EVAR_28434_1</name>
</gene>
<dbReference type="EMBL" id="BGZK01000297">
    <property type="protein sequence ID" value="GBP34969.1"/>
    <property type="molecule type" value="Genomic_DNA"/>
</dbReference>
<keyword evidence="3" id="KW-1185">Reference proteome</keyword>
<organism evidence="2 3">
    <name type="scientific">Eumeta variegata</name>
    <name type="common">Bagworm moth</name>
    <name type="synonym">Eumeta japonica</name>
    <dbReference type="NCBI Taxonomy" id="151549"/>
    <lineage>
        <taxon>Eukaryota</taxon>
        <taxon>Metazoa</taxon>
        <taxon>Ecdysozoa</taxon>
        <taxon>Arthropoda</taxon>
        <taxon>Hexapoda</taxon>
        <taxon>Insecta</taxon>
        <taxon>Pterygota</taxon>
        <taxon>Neoptera</taxon>
        <taxon>Endopterygota</taxon>
        <taxon>Lepidoptera</taxon>
        <taxon>Glossata</taxon>
        <taxon>Ditrysia</taxon>
        <taxon>Tineoidea</taxon>
        <taxon>Psychidae</taxon>
        <taxon>Oiketicinae</taxon>
        <taxon>Eumeta</taxon>
    </lineage>
</organism>
<accession>A0A4C1V8E5</accession>
<evidence type="ECO:0000256" key="1">
    <source>
        <dbReference type="SAM" id="MobiDB-lite"/>
    </source>
</evidence>
<dbReference type="Proteomes" id="UP000299102">
    <property type="component" value="Unassembled WGS sequence"/>
</dbReference>
<protein>
    <submittedName>
        <fullName evidence="2">Uncharacterized protein</fullName>
    </submittedName>
</protein>
<evidence type="ECO:0000313" key="3">
    <source>
        <dbReference type="Proteomes" id="UP000299102"/>
    </source>
</evidence>
<dbReference type="AlphaFoldDB" id="A0A4C1V8E5"/>
<feature type="compositionally biased region" description="Basic residues" evidence="1">
    <location>
        <begin position="65"/>
        <end position="75"/>
    </location>
</feature>
<evidence type="ECO:0000313" key="2">
    <source>
        <dbReference type="EMBL" id="GBP34969.1"/>
    </source>
</evidence>
<sequence>MIKRALSLFENTLSVGDAVKFRNEIVRKVVRWAFRNLIDYTSAPLARWHVNAVHLCTRPQWRRRAPGSVRPRRNRAPLVTNDCGAR</sequence>
<name>A0A4C1V8E5_EUMVA</name>
<comment type="caution">
    <text evidence="2">The sequence shown here is derived from an EMBL/GenBank/DDBJ whole genome shotgun (WGS) entry which is preliminary data.</text>
</comment>
<proteinExistence type="predicted"/>
<feature type="region of interest" description="Disordered" evidence="1">
    <location>
        <begin position="65"/>
        <end position="86"/>
    </location>
</feature>